<dbReference type="AlphaFoldDB" id="A0A8J7VX69"/>
<keyword evidence="6 9" id="KW-0812">Transmembrane</keyword>
<dbReference type="Proteomes" id="UP000675747">
    <property type="component" value="Unassembled WGS sequence"/>
</dbReference>
<keyword evidence="7 9" id="KW-1133">Transmembrane helix</keyword>
<keyword evidence="4" id="KW-1003">Cell membrane</keyword>
<dbReference type="Pfam" id="PF00528">
    <property type="entry name" value="BPD_transp_1"/>
    <property type="match status" value="1"/>
</dbReference>
<dbReference type="PROSITE" id="PS50928">
    <property type="entry name" value="ABC_TM1"/>
    <property type="match status" value="1"/>
</dbReference>
<name>A0A8J7VX69_9GAMM</name>
<protein>
    <recommendedName>
        <fullName evidence="10">Phosphate transport system permease protein</fullName>
    </recommendedName>
</protein>
<keyword evidence="8 9" id="KW-0472">Membrane</keyword>
<evidence type="ECO:0000256" key="2">
    <source>
        <dbReference type="ARBA" id="ARBA00007069"/>
    </source>
</evidence>
<dbReference type="GO" id="GO:0006817">
    <property type="term" value="P:phosphate ion transport"/>
    <property type="evidence" value="ECO:0007669"/>
    <property type="project" value="UniProtKB-KW"/>
</dbReference>
<evidence type="ECO:0000313" key="13">
    <source>
        <dbReference type="EMBL" id="MBR0563459.1"/>
    </source>
</evidence>
<evidence type="ECO:0000313" key="15">
    <source>
        <dbReference type="Proteomes" id="UP000675747"/>
    </source>
</evidence>
<feature type="transmembrane region" description="Helical" evidence="9">
    <location>
        <begin position="84"/>
        <end position="105"/>
    </location>
</feature>
<dbReference type="NCBIfam" id="TIGR02138">
    <property type="entry name" value="phosphate_pstC"/>
    <property type="match status" value="1"/>
</dbReference>
<evidence type="ECO:0000256" key="6">
    <source>
        <dbReference type="ARBA" id="ARBA00022692"/>
    </source>
</evidence>
<dbReference type="Gene3D" id="1.10.3720.10">
    <property type="entry name" value="MetI-like"/>
    <property type="match status" value="1"/>
</dbReference>
<dbReference type="PANTHER" id="PTHR30425">
    <property type="entry name" value="PHOSPHATE TRANSPORT SYSTEM PERMEASE PROTEIN PST"/>
    <property type="match status" value="1"/>
</dbReference>
<evidence type="ECO:0000256" key="4">
    <source>
        <dbReference type="ARBA" id="ARBA00022475"/>
    </source>
</evidence>
<evidence type="ECO:0000256" key="7">
    <source>
        <dbReference type="ARBA" id="ARBA00022989"/>
    </source>
</evidence>
<gene>
    <name evidence="13" type="primary">pstC</name>
    <name evidence="14" type="ORF">KB893_017520</name>
    <name evidence="13" type="ORF">KB893_13180</name>
</gene>
<evidence type="ECO:0000256" key="10">
    <source>
        <dbReference type="RuleBase" id="RU363054"/>
    </source>
</evidence>
<dbReference type="PANTHER" id="PTHR30425:SF1">
    <property type="entry name" value="PHOSPHATE TRANSPORT SYSTEM PERMEASE PROTEIN PSTC"/>
    <property type="match status" value="1"/>
</dbReference>
<evidence type="ECO:0000256" key="3">
    <source>
        <dbReference type="ARBA" id="ARBA00022448"/>
    </source>
</evidence>
<evidence type="ECO:0000256" key="11">
    <source>
        <dbReference type="SAM" id="MobiDB-lite"/>
    </source>
</evidence>
<organism evidence="13">
    <name type="scientific">Coralloluteibacterium stylophorae</name>
    <dbReference type="NCBI Taxonomy" id="1776034"/>
    <lineage>
        <taxon>Bacteria</taxon>
        <taxon>Pseudomonadati</taxon>
        <taxon>Pseudomonadota</taxon>
        <taxon>Gammaproteobacteria</taxon>
        <taxon>Lysobacterales</taxon>
        <taxon>Lysobacteraceae</taxon>
        <taxon>Coralloluteibacterium</taxon>
    </lineage>
</organism>
<keyword evidence="5 10" id="KW-0592">Phosphate transport</keyword>
<evidence type="ECO:0000256" key="9">
    <source>
        <dbReference type="RuleBase" id="RU363032"/>
    </source>
</evidence>
<keyword evidence="10" id="KW-0997">Cell inner membrane</keyword>
<reference evidence="13" key="2">
    <citation type="submission" date="2021-04" db="EMBL/GenBank/DDBJ databases">
        <authorList>
            <person name="Karlyshev A.V."/>
        </authorList>
    </citation>
    <scope>NUCLEOTIDE SEQUENCE</scope>
    <source>
        <strain evidence="13">LMG 29479</strain>
    </source>
</reference>
<comment type="function">
    <text evidence="10">Part of the binding-protein-dependent transport system for phosphate; probably responsible for the translocation of the substrate across the membrane.</text>
</comment>
<feature type="compositionally biased region" description="Low complexity" evidence="11">
    <location>
        <begin position="13"/>
        <end position="33"/>
    </location>
</feature>
<feature type="transmembrane region" description="Helical" evidence="9">
    <location>
        <begin position="137"/>
        <end position="166"/>
    </location>
</feature>
<evidence type="ECO:0000256" key="8">
    <source>
        <dbReference type="ARBA" id="ARBA00023136"/>
    </source>
</evidence>
<feature type="transmembrane region" description="Helical" evidence="9">
    <location>
        <begin position="209"/>
        <end position="227"/>
    </location>
</feature>
<feature type="transmembrane region" description="Helical" evidence="9">
    <location>
        <begin position="234"/>
        <end position="255"/>
    </location>
</feature>
<accession>A0A8J7VX69</accession>
<dbReference type="GO" id="GO:0005886">
    <property type="term" value="C:plasma membrane"/>
    <property type="evidence" value="ECO:0007669"/>
    <property type="project" value="UniProtKB-SubCell"/>
</dbReference>
<dbReference type="GO" id="GO:0005315">
    <property type="term" value="F:phosphate transmembrane transporter activity"/>
    <property type="evidence" value="ECO:0007669"/>
    <property type="project" value="InterPro"/>
</dbReference>
<sequence length="384" mass="41051">MPTATPRPRRWTTCRCPTPSSSRSRPTGRRTSSNPFAPPDAHAGTARRARRRPSPGDQDLAATADALLLRRQRRDRSDQRADRAFRFVFAAAGVFVLVALVAAALSMGWGGRTALAEFGLDFLTSTEWDVGAGEFGALVPIFGTLVTAAIAMLIAVPVSFGIAVFLTEVAPPWMRTPVGVAIELLAGIPSIIYGMWGLFVLAPVLADHVYPWVSEVLGEIPLVGILFQGPPLGIGMLTAGLVLAVMVIPFIASVMREVFLTVPARLKESSYALGSTTWEVVWDIVLPYTKSAVIGGIFLGLGRALGETMAVTFVIGNAYTISAALLEPGTSIASTIANEFAEAVDPLHRSSLLALGFVLFALTFVVLAAAKFMLMRLERREGLK</sequence>
<evidence type="ECO:0000313" key="14">
    <source>
        <dbReference type="EMBL" id="MBS7458935.1"/>
    </source>
</evidence>
<dbReference type="SUPFAM" id="SSF161098">
    <property type="entry name" value="MetI-like"/>
    <property type="match status" value="1"/>
</dbReference>
<feature type="transmembrane region" description="Helical" evidence="9">
    <location>
        <begin position="352"/>
        <end position="374"/>
    </location>
</feature>
<comment type="subcellular location">
    <subcellularLocation>
        <location evidence="10">Cell inner membrane</location>
        <topology evidence="10">Multi-pass membrane protein</topology>
    </subcellularLocation>
    <subcellularLocation>
        <location evidence="1 9">Cell membrane</location>
        <topology evidence="1 9">Multi-pass membrane protein</topology>
    </subcellularLocation>
</comment>
<evidence type="ECO:0000256" key="5">
    <source>
        <dbReference type="ARBA" id="ARBA00022592"/>
    </source>
</evidence>
<feature type="transmembrane region" description="Helical" evidence="9">
    <location>
        <begin position="178"/>
        <end position="203"/>
    </location>
</feature>
<feature type="region of interest" description="Disordered" evidence="11">
    <location>
        <begin position="1"/>
        <end position="58"/>
    </location>
</feature>
<dbReference type="InterPro" id="IPR011864">
    <property type="entry name" value="Phosphate_PstC"/>
</dbReference>
<evidence type="ECO:0000256" key="1">
    <source>
        <dbReference type="ARBA" id="ARBA00004651"/>
    </source>
</evidence>
<dbReference type="InterPro" id="IPR000515">
    <property type="entry name" value="MetI-like"/>
</dbReference>
<keyword evidence="15" id="KW-1185">Reference proteome</keyword>
<comment type="similarity">
    <text evidence="2 10">Belongs to the binding-protein-dependent transport system permease family. CysTW subfamily.</text>
</comment>
<keyword evidence="3 9" id="KW-0813">Transport</keyword>
<reference evidence="14 15" key="1">
    <citation type="journal article" date="2021" name="Microbiol. Resour. Announc.">
        <title>Draft Genome Sequence of Coralloluteibacterium stylophorae LMG 29479T.</title>
        <authorList>
            <person name="Karlyshev A.V."/>
            <person name="Kudryashova E.B."/>
            <person name="Ariskina E.V."/>
            <person name="Conroy A.P."/>
            <person name="Abidueva E.Y."/>
        </authorList>
    </citation>
    <scope>NUCLEOTIDE SEQUENCE [LARGE SCALE GENOMIC DNA]</scope>
    <source>
        <strain evidence="14 15">LMG 29479</strain>
    </source>
</reference>
<dbReference type="InterPro" id="IPR051124">
    <property type="entry name" value="Phosphate_Transport_Permease"/>
</dbReference>
<dbReference type="EMBL" id="JAGQFT010000134">
    <property type="protein sequence ID" value="MBR0563459.1"/>
    <property type="molecule type" value="Genomic_DNA"/>
</dbReference>
<dbReference type="EMBL" id="JAGQFT020000016">
    <property type="protein sequence ID" value="MBS7458935.1"/>
    <property type="molecule type" value="Genomic_DNA"/>
</dbReference>
<comment type="caution">
    <text evidence="13">The sequence shown here is derived from an EMBL/GenBank/DDBJ whole genome shotgun (WGS) entry which is preliminary data.</text>
</comment>
<proteinExistence type="inferred from homology"/>
<dbReference type="CDD" id="cd06261">
    <property type="entry name" value="TM_PBP2"/>
    <property type="match status" value="1"/>
</dbReference>
<dbReference type="InterPro" id="IPR035906">
    <property type="entry name" value="MetI-like_sf"/>
</dbReference>
<feature type="domain" description="ABC transmembrane type-1" evidence="12">
    <location>
        <begin position="141"/>
        <end position="370"/>
    </location>
</feature>
<evidence type="ECO:0000259" key="12">
    <source>
        <dbReference type="PROSITE" id="PS50928"/>
    </source>
</evidence>